<evidence type="ECO:0000256" key="3">
    <source>
        <dbReference type="ARBA" id="ARBA00022801"/>
    </source>
</evidence>
<feature type="region of interest" description="Disordered" evidence="4">
    <location>
        <begin position="247"/>
        <end position="344"/>
    </location>
</feature>
<feature type="compositionally biased region" description="Basic and acidic residues" evidence="4">
    <location>
        <begin position="294"/>
        <end position="310"/>
    </location>
</feature>
<protein>
    <recommendedName>
        <fullName evidence="6">Ubiquitin-like protease family profile domain-containing protein</fullName>
    </recommendedName>
</protein>
<organism evidence="7 8">
    <name type="scientific">Dipteronia sinensis</name>
    <dbReference type="NCBI Taxonomy" id="43782"/>
    <lineage>
        <taxon>Eukaryota</taxon>
        <taxon>Viridiplantae</taxon>
        <taxon>Streptophyta</taxon>
        <taxon>Embryophyta</taxon>
        <taxon>Tracheophyta</taxon>
        <taxon>Spermatophyta</taxon>
        <taxon>Magnoliopsida</taxon>
        <taxon>eudicotyledons</taxon>
        <taxon>Gunneridae</taxon>
        <taxon>Pentapetalae</taxon>
        <taxon>rosids</taxon>
        <taxon>malvids</taxon>
        <taxon>Sapindales</taxon>
        <taxon>Sapindaceae</taxon>
        <taxon>Hippocastanoideae</taxon>
        <taxon>Acereae</taxon>
        <taxon>Dipteronia</taxon>
    </lineage>
</organism>
<reference evidence="7" key="1">
    <citation type="journal article" date="2023" name="Plant J.">
        <title>Genome sequences and population genomics provide insights into the demographic history, inbreeding, and mutation load of two 'living fossil' tree species of Dipteronia.</title>
        <authorList>
            <person name="Feng Y."/>
            <person name="Comes H.P."/>
            <person name="Chen J."/>
            <person name="Zhu S."/>
            <person name="Lu R."/>
            <person name="Zhang X."/>
            <person name="Li P."/>
            <person name="Qiu J."/>
            <person name="Olsen K.M."/>
            <person name="Qiu Y."/>
        </authorList>
    </citation>
    <scope>NUCLEOTIDE SEQUENCE</scope>
    <source>
        <strain evidence="7">NBL</strain>
    </source>
</reference>
<keyword evidence="8" id="KW-1185">Reference proteome</keyword>
<evidence type="ECO:0000313" key="8">
    <source>
        <dbReference type="Proteomes" id="UP001281410"/>
    </source>
</evidence>
<dbReference type="InterPro" id="IPR015410">
    <property type="entry name" value="DUF1985"/>
</dbReference>
<gene>
    <name evidence="7" type="ORF">Dsin_016761</name>
</gene>
<dbReference type="InterPro" id="IPR003653">
    <property type="entry name" value="Peptidase_C48_C"/>
</dbReference>
<dbReference type="InterPro" id="IPR038765">
    <property type="entry name" value="Papain-like_cys_pep_sf"/>
</dbReference>
<feature type="compositionally biased region" description="Basic and acidic residues" evidence="4">
    <location>
        <begin position="247"/>
        <end position="280"/>
    </location>
</feature>
<feature type="domain" description="Ubiquitin-like protease family profile" evidence="6">
    <location>
        <begin position="299"/>
        <end position="471"/>
    </location>
</feature>
<keyword evidence="5" id="KW-1133">Transmembrane helix</keyword>
<dbReference type="PANTHER" id="PTHR48449:SF1">
    <property type="entry name" value="DUF1985 DOMAIN-CONTAINING PROTEIN"/>
    <property type="match status" value="1"/>
</dbReference>
<dbReference type="PANTHER" id="PTHR48449">
    <property type="entry name" value="DUF1985 DOMAIN-CONTAINING PROTEIN"/>
    <property type="match status" value="1"/>
</dbReference>
<comment type="similarity">
    <text evidence="1">Belongs to the peptidase C48 family.</text>
</comment>
<keyword evidence="3" id="KW-0378">Hydrolase</keyword>
<comment type="caution">
    <text evidence="7">The sequence shown here is derived from an EMBL/GenBank/DDBJ whole genome shotgun (WGS) entry which is preliminary data.</text>
</comment>
<dbReference type="PROSITE" id="PS50600">
    <property type="entry name" value="ULP_PROTEASE"/>
    <property type="match status" value="1"/>
</dbReference>
<feature type="compositionally biased region" description="Polar residues" evidence="4">
    <location>
        <begin position="311"/>
        <end position="328"/>
    </location>
</feature>
<dbReference type="EMBL" id="JANJYJ010000005">
    <property type="protein sequence ID" value="KAK3212055.1"/>
    <property type="molecule type" value="Genomic_DNA"/>
</dbReference>
<evidence type="ECO:0000259" key="6">
    <source>
        <dbReference type="PROSITE" id="PS50600"/>
    </source>
</evidence>
<dbReference type="GO" id="GO:0006508">
    <property type="term" value="P:proteolysis"/>
    <property type="evidence" value="ECO:0007669"/>
    <property type="project" value="UniProtKB-KW"/>
</dbReference>
<feature type="transmembrane region" description="Helical" evidence="5">
    <location>
        <begin position="199"/>
        <end position="220"/>
    </location>
</feature>
<dbReference type="AlphaFoldDB" id="A0AAE0ADQ0"/>
<sequence>MENIQVIDEALDRIRENAAEERGMYQQSCFGHFQRMQRGMLFSADILHRLLLRELHHDEPSNEMMFKLGSRSVRFSKMEFCLITGLKFGAIQDIELIEDVPNGIHHRYFGGRDAVTFAELEARIEHGQWIEQIDAVKLCLLYMLNCVLIGAEERASVSRWQLRLADDFEAFNAFPWDSHVYKYSIVRFKRAILKRSQRYNIFGFAYALLVFVFEAIPAHAMQFTTLREVEELFLRILNWELTQRPRRTTEGKENDGPRRRDGTTATRRSTERKQGDEPRQHRLLRRNHGSVGDATKHGVRDAMKGRRRNQEGTTAVSETRRSTLSTVEKQQDRSAEPRPHDNDDFALMKNQYCVGASPRLANPWIGVDKVYLPLNYESKHWVLAEIDFIARKITVYYSETYCIEPRKLERFMEPLSTLLPLLLQKIGFFSKRPEIEHGEDMTPWSVERRELVPQQEKSDCGVFVIKFVEHLIHGESIDSVQADKVKYFRTYLCLNLWRSKIALW</sequence>
<evidence type="ECO:0000256" key="2">
    <source>
        <dbReference type="ARBA" id="ARBA00022670"/>
    </source>
</evidence>
<dbReference type="GO" id="GO:0008234">
    <property type="term" value="F:cysteine-type peptidase activity"/>
    <property type="evidence" value="ECO:0007669"/>
    <property type="project" value="InterPro"/>
</dbReference>
<dbReference type="Proteomes" id="UP001281410">
    <property type="component" value="Unassembled WGS sequence"/>
</dbReference>
<evidence type="ECO:0000256" key="5">
    <source>
        <dbReference type="SAM" id="Phobius"/>
    </source>
</evidence>
<dbReference type="Pfam" id="PF09331">
    <property type="entry name" value="DUF1985"/>
    <property type="match status" value="1"/>
</dbReference>
<dbReference type="Gene3D" id="3.40.395.10">
    <property type="entry name" value="Adenoviral Proteinase, Chain A"/>
    <property type="match status" value="1"/>
</dbReference>
<evidence type="ECO:0000256" key="1">
    <source>
        <dbReference type="ARBA" id="ARBA00005234"/>
    </source>
</evidence>
<evidence type="ECO:0000313" key="7">
    <source>
        <dbReference type="EMBL" id="KAK3212055.1"/>
    </source>
</evidence>
<feature type="compositionally biased region" description="Basic and acidic residues" evidence="4">
    <location>
        <begin position="329"/>
        <end position="343"/>
    </location>
</feature>
<name>A0AAE0ADQ0_9ROSI</name>
<dbReference type="SUPFAM" id="SSF54001">
    <property type="entry name" value="Cysteine proteinases"/>
    <property type="match status" value="1"/>
</dbReference>
<evidence type="ECO:0000256" key="4">
    <source>
        <dbReference type="SAM" id="MobiDB-lite"/>
    </source>
</evidence>
<keyword evidence="5" id="KW-0472">Membrane</keyword>
<keyword evidence="5" id="KW-0812">Transmembrane</keyword>
<keyword evidence="2" id="KW-0645">Protease</keyword>
<dbReference type="Pfam" id="PF02902">
    <property type="entry name" value="Peptidase_C48"/>
    <property type="match status" value="1"/>
</dbReference>
<accession>A0AAE0ADQ0</accession>
<proteinExistence type="inferred from homology"/>